<dbReference type="EMBL" id="CM017328">
    <property type="protein sequence ID" value="KAE8124867.1"/>
    <property type="molecule type" value="Genomic_DNA"/>
</dbReference>
<proteinExistence type="predicted"/>
<accession>A0A5N6RSG9</accession>
<protein>
    <submittedName>
        <fullName evidence="1">Uncharacterized protein</fullName>
    </submittedName>
</protein>
<dbReference type="AlphaFoldDB" id="A0A5N6RSG9"/>
<organism evidence="1 2">
    <name type="scientific">Carpinus fangiana</name>
    <dbReference type="NCBI Taxonomy" id="176857"/>
    <lineage>
        <taxon>Eukaryota</taxon>
        <taxon>Viridiplantae</taxon>
        <taxon>Streptophyta</taxon>
        <taxon>Embryophyta</taxon>
        <taxon>Tracheophyta</taxon>
        <taxon>Spermatophyta</taxon>
        <taxon>Magnoliopsida</taxon>
        <taxon>eudicotyledons</taxon>
        <taxon>Gunneridae</taxon>
        <taxon>Pentapetalae</taxon>
        <taxon>rosids</taxon>
        <taxon>fabids</taxon>
        <taxon>Fagales</taxon>
        <taxon>Betulaceae</taxon>
        <taxon>Carpinus</taxon>
    </lineage>
</organism>
<sequence length="95" mass="10197">MPANLHRYNIFSGVCKSVGTSSSAGVNRGRRCILLCRRSLLTPTKVSVPASTVAAGESTFPGVCRKRHPCYSHHQRPLKTPAKTFADSIISGGKN</sequence>
<dbReference type="Proteomes" id="UP000327013">
    <property type="component" value="Chromosome 8"/>
</dbReference>
<keyword evidence="2" id="KW-1185">Reference proteome</keyword>
<evidence type="ECO:0000313" key="1">
    <source>
        <dbReference type="EMBL" id="KAE8124867.1"/>
    </source>
</evidence>
<evidence type="ECO:0000313" key="2">
    <source>
        <dbReference type="Proteomes" id="UP000327013"/>
    </source>
</evidence>
<reference evidence="1 2" key="1">
    <citation type="submission" date="2019-06" db="EMBL/GenBank/DDBJ databases">
        <title>A chromosomal-level reference genome of Carpinus fangiana (Coryloideae, Betulaceae).</title>
        <authorList>
            <person name="Yang X."/>
            <person name="Wang Z."/>
            <person name="Zhang L."/>
            <person name="Hao G."/>
            <person name="Liu J."/>
            <person name="Yang Y."/>
        </authorList>
    </citation>
    <scope>NUCLEOTIDE SEQUENCE [LARGE SCALE GENOMIC DNA]</scope>
    <source>
        <strain evidence="1">Cfa_2016G</strain>
        <tissue evidence="1">Leaf</tissue>
    </source>
</reference>
<name>A0A5N6RSG9_9ROSI</name>
<gene>
    <name evidence="1" type="ORF">FH972_019714</name>
</gene>